<keyword evidence="1" id="KW-1133">Transmembrane helix</keyword>
<dbReference type="Proteomes" id="UP000800040">
    <property type="component" value="Unassembled WGS sequence"/>
</dbReference>
<protein>
    <submittedName>
        <fullName evidence="2">Uncharacterized protein</fullName>
    </submittedName>
</protein>
<sequence length="381" mass="43265">MDHAPTPLETNGASAVSLDDALKALCRDPILPESRFAAFRCYYDEVRLGVRPARHNGDAIIPIDCLYPSTHESVVRAVEKLRSGSEKTAESFWTEAFPSCDKQIDAAWRTVKLTYLIDPASQDSYPSGFRFENESVFPVKWKSKQTFRDFFNTAFPTADTKIQEVWKASSKRTSLKAWKLHKRLKLEIVPTNDLAEHLVYNPKTKSLAVFHQVEWLKAQVRYTENRELDEAVELSLAAGTLPPQLLVETLYTIYAILFPIGTDKKSLKFAKRLVQAEGPARSAFDRNLLTYGRSAHQPSVDFEYLYWNRRLKALQALVEARPPRNNVVSWFERHTSERNALTVAIIGLFLSALFGLLGLLVGISQIVVSTWAWKYPVQKLG</sequence>
<keyword evidence="1" id="KW-0812">Transmembrane</keyword>
<organism evidence="2 3">
    <name type="scientific">Decorospora gaudefroyi</name>
    <dbReference type="NCBI Taxonomy" id="184978"/>
    <lineage>
        <taxon>Eukaryota</taxon>
        <taxon>Fungi</taxon>
        <taxon>Dikarya</taxon>
        <taxon>Ascomycota</taxon>
        <taxon>Pezizomycotina</taxon>
        <taxon>Dothideomycetes</taxon>
        <taxon>Pleosporomycetidae</taxon>
        <taxon>Pleosporales</taxon>
        <taxon>Pleosporineae</taxon>
        <taxon>Pleosporaceae</taxon>
        <taxon>Decorospora</taxon>
    </lineage>
</organism>
<evidence type="ECO:0000256" key="1">
    <source>
        <dbReference type="SAM" id="Phobius"/>
    </source>
</evidence>
<proteinExistence type="predicted"/>
<keyword evidence="1" id="KW-0472">Membrane</keyword>
<name>A0A6A5JYA0_9PLEO</name>
<gene>
    <name evidence="2" type="ORF">BDW02DRAFT_574711</name>
</gene>
<reference evidence="2" key="1">
    <citation type="submission" date="2020-01" db="EMBL/GenBank/DDBJ databases">
        <authorList>
            <consortium name="DOE Joint Genome Institute"/>
            <person name="Haridas S."/>
            <person name="Albert R."/>
            <person name="Binder M."/>
            <person name="Bloem J."/>
            <person name="Labutti K."/>
            <person name="Salamov A."/>
            <person name="Andreopoulos B."/>
            <person name="Baker S.E."/>
            <person name="Barry K."/>
            <person name="Bills G."/>
            <person name="Bluhm B.H."/>
            <person name="Cannon C."/>
            <person name="Castanera R."/>
            <person name="Culley D.E."/>
            <person name="Daum C."/>
            <person name="Ezra D."/>
            <person name="Gonzalez J.B."/>
            <person name="Henrissat B."/>
            <person name="Kuo A."/>
            <person name="Liang C."/>
            <person name="Lipzen A."/>
            <person name="Lutzoni F."/>
            <person name="Magnuson J."/>
            <person name="Mondo S."/>
            <person name="Nolan M."/>
            <person name="Ohm R."/>
            <person name="Pangilinan J."/>
            <person name="Park H.-J."/>
            <person name="Ramirez L."/>
            <person name="Alfaro M."/>
            <person name="Sun H."/>
            <person name="Tritt A."/>
            <person name="Yoshinaga Y."/>
            <person name="Zwiers L.-H."/>
            <person name="Turgeon B.G."/>
            <person name="Goodwin S.B."/>
            <person name="Spatafora J.W."/>
            <person name="Crous P.W."/>
            <person name="Grigoriev I.V."/>
        </authorList>
    </citation>
    <scope>NUCLEOTIDE SEQUENCE</scope>
    <source>
        <strain evidence="2">P77</strain>
    </source>
</reference>
<dbReference type="OrthoDB" id="3684223at2759"/>
<dbReference type="EMBL" id="ML975518">
    <property type="protein sequence ID" value="KAF1828626.1"/>
    <property type="molecule type" value="Genomic_DNA"/>
</dbReference>
<dbReference type="AlphaFoldDB" id="A0A6A5JYA0"/>
<evidence type="ECO:0000313" key="2">
    <source>
        <dbReference type="EMBL" id="KAF1828626.1"/>
    </source>
</evidence>
<accession>A0A6A5JYA0</accession>
<evidence type="ECO:0000313" key="3">
    <source>
        <dbReference type="Proteomes" id="UP000800040"/>
    </source>
</evidence>
<feature type="transmembrane region" description="Helical" evidence="1">
    <location>
        <begin position="340"/>
        <end position="373"/>
    </location>
</feature>
<keyword evidence="3" id="KW-1185">Reference proteome</keyword>